<keyword evidence="3" id="KW-1185">Reference proteome</keyword>
<dbReference type="EnsemblBacteria" id="CAI49889">
    <property type="protein sequence ID" value="CAI49889"/>
    <property type="gene ID" value="NP_3596A"/>
</dbReference>
<dbReference type="OrthoDB" id="290446at2157"/>
<dbReference type="GeneID" id="3701818"/>
<dbReference type="EMBL" id="CR936257">
    <property type="protein sequence ID" value="CAI49889.1"/>
    <property type="molecule type" value="Genomic_DNA"/>
</dbReference>
<dbReference type="InterPro" id="IPR036388">
    <property type="entry name" value="WH-like_DNA-bd_sf"/>
</dbReference>
<dbReference type="CDD" id="cd00090">
    <property type="entry name" value="HTH_ARSR"/>
    <property type="match status" value="1"/>
</dbReference>
<evidence type="ECO:0000313" key="2">
    <source>
        <dbReference type="EMBL" id="CAI49889.1"/>
    </source>
</evidence>
<dbReference type="eggNOG" id="arCOG03065">
    <property type="taxonomic scope" value="Archaea"/>
</dbReference>
<dbReference type="SUPFAM" id="SSF46785">
    <property type="entry name" value="Winged helix' DNA-binding domain"/>
    <property type="match status" value="1"/>
</dbReference>
<protein>
    <submittedName>
        <fullName evidence="2">ArsR family transcription regulator</fullName>
    </submittedName>
</protein>
<gene>
    <name evidence="2" type="ordered locus">NP_3596A</name>
</gene>
<dbReference type="KEGG" id="nph:NP_3596A"/>
<evidence type="ECO:0000313" key="3">
    <source>
        <dbReference type="Proteomes" id="UP000002698"/>
    </source>
</evidence>
<dbReference type="Proteomes" id="UP000002698">
    <property type="component" value="Chromosome"/>
</dbReference>
<organism evidence="2 3">
    <name type="scientific">Natronomonas pharaonis (strain ATCC 35678 / DSM 2160 / CIP 103997 / JCM 8858 / NBRC 14720 / NCIMB 2260 / Gabara)</name>
    <name type="common">Halobacterium pharaonis</name>
    <dbReference type="NCBI Taxonomy" id="348780"/>
    <lineage>
        <taxon>Archaea</taxon>
        <taxon>Methanobacteriati</taxon>
        <taxon>Methanobacteriota</taxon>
        <taxon>Stenosarchaea group</taxon>
        <taxon>Halobacteria</taxon>
        <taxon>Halobacteriales</taxon>
        <taxon>Natronomonadaceae</taxon>
        <taxon>Natronomonas</taxon>
    </lineage>
</organism>
<proteinExistence type="predicted"/>
<feature type="region of interest" description="Disordered" evidence="1">
    <location>
        <begin position="112"/>
        <end position="134"/>
    </location>
</feature>
<accession>A0A1U7EXK2</accession>
<dbReference type="InterPro" id="IPR011991">
    <property type="entry name" value="ArsR-like_HTH"/>
</dbReference>
<sequence>MTNDPDDIFEVLSSDVSREILAAASVGPVSAQELENVCDASLPTIYRRLEMLQRYDFISEEQAVDPDGGQYKQYSTDLKEITIVIEDGGYDVDIRVRKDTVDKFGELFRDLREGHRESDASGPSESGSSTEDTE</sequence>
<dbReference type="Gene3D" id="1.10.10.10">
    <property type="entry name" value="Winged helix-like DNA-binding domain superfamily/Winged helix DNA-binding domain"/>
    <property type="match status" value="1"/>
</dbReference>
<evidence type="ECO:0000256" key="1">
    <source>
        <dbReference type="SAM" id="MobiDB-lite"/>
    </source>
</evidence>
<dbReference type="RefSeq" id="WP_011323509.1">
    <property type="nucleotide sequence ID" value="NC_007426.1"/>
</dbReference>
<dbReference type="STRING" id="348780.NP_3596A"/>
<dbReference type="InterPro" id="IPR036390">
    <property type="entry name" value="WH_DNA-bd_sf"/>
</dbReference>
<dbReference type="HOGENOM" id="CLU_124803_4_0_2"/>
<dbReference type="AlphaFoldDB" id="A0A1U7EXK2"/>
<name>A0A1U7EXK2_NATPD</name>
<feature type="compositionally biased region" description="Low complexity" evidence="1">
    <location>
        <begin position="120"/>
        <end position="134"/>
    </location>
</feature>
<reference evidence="2 3" key="1">
    <citation type="journal article" date="2005" name="Genome Res.">
        <title>Living with two extremes: conclusions from the genome sequence of Natronomonas pharaonis.</title>
        <authorList>
            <person name="Falb M."/>
            <person name="Pfeiffer F."/>
            <person name="Palm P."/>
            <person name="Rodewald K."/>
            <person name="Hickmann V."/>
            <person name="Tittor J."/>
            <person name="Oesterhelt D."/>
        </authorList>
    </citation>
    <scope>NUCLEOTIDE SEQUENCE [LARGE SCALE GENOMIC DNA]</scope>
    <source>
        <strain evidence="3">ATCC 35678 / DSM 2160 / CIP 103997 / JCM 8858 / NBRC 14720 / NCIMB 2260 / Gabara</strain>
    </source>
</reference>